<dbReference type="Proteomes" id="UP001166251">
    <property type="component" value="Unassembled WGS sequence"/>
</dbReference>
<dbReference type="RefSeq" id="WP_220102523.1">
    <property type="nucleotide sequence ID" value="NZ_JAHZSS010000002.1"/>
</dbReference>
<proteinExistence type="predicted"/>
<accession>A0ABS7EDE8</accession>
<protein>
    <recommendedName>
        <fullName evidence="3">STAS/SEC14 domain-containing protein</fullName>
    </recommendedName>
</protein>
<organism evidence="1 2">
    <name type="scientific">Neiella holothuriorum</name>
    <dbReference type="NCBI Taxonomy" id="2870530"/>
    <lineage>
        <taxon>Bacteria</taxon>
        <taxon>Pseudomonadati</taxon>
        <taxon>Pseudomonadota</taxon>
        <taxon>Gammaproteobacteria</taxon>
        <taxon>Alteromonadales</taxon>
        <taxon>Echinimonadaceae</taxon>
        <taxon>Neiella</taxon>
    </lineage>
</organism>
<name>A0ABS7EDE8_9GAMM</name>
<evidence type="ECO:0008006" key="3">
    <source>
        <dbReference type="Google" id="ProtNLM"/>
    </source>
</evidence>
<reference evidence="1" key="1">
    <citation type="submission" date="2021-07" db="EMBL/GenBank/DDBJ databases">
        <title>Neiella marina sp. nov., isolated from the intestinal content of sea cucumber Apostichopus japonicus.</title>
        <authorList>
            <person name="Bai X."/>
        </authorList>
    </citation>
    <scope>NUCLEOTIDE SEQUENCE</scope>
    <source>
        <strain evidence="1">126</strain>
    </source>
</reference>
<evidence type="ECO:0000313" key="1">
    <source>
        <dbReference type="EMBL" id="MBW8189836.1"/>
    </source>
</evidence>
<evidence type="ECO:0000313" key="2">
    <source>
        <dbReference type="Proteomes" id="UP001166251"/>
    </source>
</evidence>
<comment type="caution">
    <text evidence="1">The sequence shown here is derived from an EMBL/GenBank/DDBJ whole genome shotgun (WGS) entry which is preliminary data.</text>
</comment>
<sequence>MRPHGQWHINVTAELIHLTLHDAFNCEGVALLRQELRTKLAQVDVLPKLVLTDIRDSAIVIPDAYLDVEEMHSAMAAMGIEKVAYCCANNWRYGRFLLEPLWQHVPQIKRDYFKDEAAALAWLELSSTHQQSAG</sequence>
<keyword evidence="2" id="KW-1185">Reference proteome</keyword>
<gene>
    <name evidence="1" type="ORF">K0504_02215</name>
</gene>
<dbReference type="EMBL" id="JAHZSS010000002">
    <property type="protein sequence ID" value="MBW8189836.1"/>
    <property type="molecule type" value="Genomic_DNA"/>
</dbReference>